<dbReference type="GO" id="GO:0016788">
    <property type="term" value="F:hydrolase activity, acting on ester bonds"/>
    <property type="evidence" value="ECO:0007669"/>
    <property type="project" value="UniProtKB-ARBA"/>
</dbReference>
<dbReference type="InterPro" id="IPR036514">
    <property type="entry name" value="SGNH_hydro_sf"/>
</dbReference>
<dbReference type="SUPFAM" id="SSF48208">
    <property type="entry name" value="Six-hairpin glycosidases"/>
    <property type="match status" value="1"/>
</dbReference>
<dbReference type="Pfam" id="PF07470">
    <property type="entry name" value="Glyco_hydro_88"/>
    <property type="match status" value="1"/>
</dbReference>
<evidence type="ECO:0000313" key="6">
    <source>
        <dbReference type="Proteomes" id="UP000260862"/>
    </source>
</evidence>
<keyword evidence="2" id="KW-0732">Signal</keyword>
<evidence type="ECO:0000313" key="7">
    <source>
        <dbReference type="Proteomes" id="UP000283485"/>
    </source>
</evidence>
<evidence type="ECO:0000256" key="1">
    <source>
        <dbReference type="ARBA" id="ARBA00022801"/>
    </source>
</evidence>
<gene>
    <name evidence="5" type="ORF">DW653_05490</name>
    <name evidence="4" type="ORF">DXD04_00225</name>
</gene>
<reference evidence="6 7" key="1">
    <citation type="submission" date="2018-08" db="EMBL/GenBank/DDBJ databases">
        <title>A genome reference for cultivated species of the human gut microbiota.</title>
        <authorList>
            <person name="Zou Y."/>
            <person name="Xue W."/>
            <person name="Luo G."/>
        </authorList>
    </citation>
    <scope>NUCLEOTIDE SEQUENCE [LARGE SCALE GENOMIC DNA]</scope>
    <source>
        <strain evidence="5 7">AM23-23</strain>
        <strain evidence="4 6">TF10-3AC</strain>
    </source>
</reference>
<evidence type="ECO:0000259" key="3">
    <source>
        <dbReference type="Pfam" id="PF13472"/>
    </source>
</evidence>
<protein>
    <submittedName>
        <fullName evidence="4">Glycosyl hydrolase</fullName>
    </submittedName>
</protein>
<dbReference type="PANTHER" id="PTHR33886:SF8">
    <property type="entry name" value="UNSATURATED RHAMNOGALACTURONAN HYDROLASE (EUROFUNG)"/>
    <property type="match status" value="1"/>
</dbReference>
<sequence>MNKLVLNFALLAALSAGLSAHAQKKKEVINDSNTPLHLLQPDYQVGYGIVSAEDIKKDMDRVLRYLESNTPTRVVDKRNGKVITDYANMDTNAQLERGTFRLASYEWGVTYSAMLAAAEATGDEAYKKYVYDRFKFLSEVAPYFKKVYEKYGTTDAQMLQILTPHALDDAGAVCAAMMKAQMKDKSLKLQDMIDNYFHFIMYKEHRLADGTFARNRPYHNTLWLDDMFMGIPSVALMGRYASDHNDKYYQEAVRQVLQFAERMFVPEKGLFRHGWVEGMKDHPAFHWGRANGWAILTMCEVLDVLPANYPGRDKIINLLQAHVRGLAACQSKDGFWHQLLDRNDSYLESSATALYVYCMAHAINKGWIDAMAYGPVVQLGWHAVSSAINAQGQVEMTCVGTGMGYDPAFYYYRPVNVYAAHGYGPVIWAGAEMLNLLKHQHPRMNDSAVHFYPTEQQTKEPIFFYSEPGNPREFVAGVSRINEKSPVAFLIGDSTVKCGAGNGEDNKWGWGSYLQNYFDTTRISIENCALGGRSSRTYFTEGLWNRVLPAIKPGDYVLIDFGHNDGGPMNTGRARASLPGTGDDSKKVVMEKDGSTEEVYSFGHYIRMYIRQAKVKGAKVIVMSHTPGNRWTDNRMNRCDKTYGKWSKEVAEQEGVSFIDLNDLTAKKFEAMGKEKTAAYYADSVHNTQEGAVLNAESVVEGIRSLQNCDLKDYLK</sequence>
<proteinExistence type="predicted"/>
<dbReference type="CDD" id="cd01821">
    <property type="entry name" value="Rhamnogalacturan_acetylesterase_like"/>
    <property type="match status" value="1"/>
</dbReference>
<dbReference type="InterPro" id="IPR008928">
    <property type="entry name" value="6-hairpin_glycosidase_sf"/>
</dbReference>
<organism evidence="4 6">
    <name type="scientific">Phocaeicola plebeius</name>
    <dbReference type="NCBI Taxonomy" id="310297"/>
    <lineage>
        <taxon>Bacteria</taxon>
        <taxon>Pseudomonadati</taxon>
        <taxon>Bacteroidota</taxon>
        <taxon>Bacteroidia</taxon>
        <taxon>Bacteroidales</taxon>
        <taxon>Bacteroidaceae</taxon>
        <taxon>Phocaeicola</taxon>
    </lineage>
</organism>
<evidence type="ECO:0000313" key="5">
    <source>
        <dbReference type="EMBL" id="RHF91870.1"/>
    </source>
</evidence>
<dbReference type="InterPro" id="IPR010905">
    <property type="entry name" value="Glyco_hydro_88"/>
</dbReference>
<feature type="domain" description="SGNH hydrolase-type esterase" evidence="3">
    <location>
        <begin position="490"/>
        <end position="692"/>
    </location>
</feature>
<evidence type="ECO:0000256" key="2">
    <source>
        <dbReference type="SAM" id="SignalP"/>
    </source>
</evidence>
<comment type="caution">
    <text evidence="4">The sequence shown here is derived from an EMBL/GenBank/DDBJ whole genome shotgun (WGS) entry which is preliminary data.</text>
</comment>
<dbReference type="SUPFAM" id="SSF52266">
    <property type="entry name" value="SGNH hydrolase"/>
    <property type="match status" value="1"/>
</dbReference>
<dbReference type="Gene3D" id="3.40.50.1110">
    <property type="entry name" value="SGNH hydrolase"/>
    <property type="match status" value="1"/>
</dbReference>
<dbReference type="Proteomes" id="UP000283485">
    <property type="component" value="Unassembled WGS sequence"/>
</dbReference>
<dbReference type="Gene3D" id="1.50.10.10">
    <property type="match status" value="1"/>
</dbReference>
<dbReference type="InterPro" id="IPR013830">
    <property type="entry name" value="SGNH_hydro"/>
</dbReference>
<dbReference type="AlphaFoldDB" id="A0A3E4N8L3"/>
<dbReference type="InterPro" id="IPR037459">
    <property type="entry name" value="RhgT-like"/>
</dbReference>
<dbReference type="Proteomes" id="UP000260862">
    <property type="component" value="Unassembled WGS sequence"/>
</dbReference>
<dbReference type="PANTHER" id="PTHR33886">
    <property type="entry name" value="UNSATURATED RHAMNOGALACTURONAN HYDROLASE (EUROFUNG)"/>
    <property type="match status" value="1"/>
</dbReference>
<dbReference type="InterPro" id="IPR012341">
    <property type="entry name" value="6hp_glycosidase-like_sf"/>
</dbReference>
<name>A0A3E4N8L3_9BACT</name>
<dbReference type="EMBL" id="QSQT01000001">
    <property type="protein sequence ID" value="RGK58371.1"/>
    <property type="molecule type" value="Genomic_DNA"/>
</dbReference>
<dbReference type="Pfam" id="PF13472">
    <property type="entry name" value="Lipase_GDSL_2"/>
    <property type="match status" value="1"/>
</dbReference>
<dbReference type="GO" id="GO:0005975">
    <property type="term" value="P:carbohydrate metabolic process"/>
    <property type="evidence" value="ECO:0007669"/>
    <property type="project" value="InterPro"/>
</dbReference>
<evidence type="ECO:0000313" key="4">
    <source>
        <dbReference type="EMBL" id="RGK58371.1"/>
    </source>
</evidence>
<keyword evidence="6" id="KW-1185">Reference proteome</keyword>
<feature type="chain" id="PRO_5041870894" evidence="2">
    <location>
        <begin position="23"/>
        <end position="716"/>
    </location>
</feature>
<dbReference type="InterPro" id="IPR052043">
    <property type="entry name" value="PolySaccharide_Degr_Enz"/>
</dbReference>
<dbReference type="EMBL" id="QRHQ01000007">
    <property type="protein sequence ID" value="RHF91870.1"/>
    <property type="molecule type" value="Genomic_DNA"/>
</dbReference>
<accession>A0A3E4N8L3</accession>
<feature type="signal peptide" evidence="2">
    <location>
        <begin position="1"/>
        <end position="22"/>
    </location>
</feature>
<keyword evidence="1 4" id="KW-0378">Hydrolase</keyword>